<protein>
    <submittedName>
        <fullName evidence="3">Polysaccharide deacetylase family protein</fullName>
    </submittedName>
</protein>
<evidence type="ECO:0000259" key="2">
    <source>
        <dbReference type="PROSITE" id="PS51677"/>
    </source>
</evidence>
<accession>A0A4R4ELH9</accession>
<evidence type="ECO:0000313" key="4">
    <source>
        <dbReference type="Proteomes" id="UP000295418"/>
    </source>
</evidence>
<dbReference type="EMBL" id="SKFG01000001">
    <property type="protein sequence ID" value="TCZ81114.1"/>
    <property type="molecule type" value="Genomic_DNA"/>
</dbReference>
<keyword evidence="1" id="KW-1133">Transmembrane helix</keyword>
<dbReference type="SUPFAM" id="SSF88713">
    <property type="entry name" value="Glycoside hydrolase/deacetylase"/>
    <property type="match status" value="1"/>
</dbReference>
<keyword evidence="1" id="KW-0472">Membrane</keyword>
<dbReference type="AlphaFoldDB" id="A0A4R4ELH9"/>
<evidence type="ECO:0000256" key="1">
    <source>
        <dbReference type="SAM" id="Phobius"/>
    </source>
</evidence>
<sequence>MMLKHLIIGMLCIAALYMFIPSLITRFIGLRVIRKGTLKKQVALTFDDGPHPYYTPKLLDILQQYQVKATFFVLGSQAEQYPELIRRIDQDGHQIGIHNYCHTSNWLMLPSTIRREHLDRSADIIESITGIRPCYYRPPWGLINLFDFLRYKEYRIALWSLMGGDWSSRYCQTQLKSKLLDGITDGSVVLLHDSGETMGADRHAPYYMLQALDEVLCQLQPKNLHFIRLDQMS</sequence>
<comment type="caution">
    <text evidence="3">The sequence shown here is derived from an EMBL/GenBank/DDBJ whole genome shotgun (WGS) entry which is preliminary data.</text>
</comment>
<dbReference type="OrthoDB" id="2649545at2"/>
<evidence type="ECO:0000313" key="3">
    <source>
        <dbReference type="EMBL" id="TCZ81114.1"/>
    </source>
</evidence>
<dbReference type="GO" id="GO:0016810">
    <property type="term" value="F:hydrolase activity, acting on carbon-nitrogen (but not peptide) bonds"/>
    <property type="evidence" value="ECO:0007669"/>
    <property type="project" value="InterPro"/>
</dbReference>
<organism evidence="3 4">
    <name type="scientific">Paenibacillus albiflavus</name>
    <dbReference type="NCBI Taxonomy" id="2545760"/>
    <lineage>
        <taxon>Bacteria</taxon>
        <taxon>Bacillati</taxon>
        <taxon>Bacillota</taxon>
        <taxon>Bacilli</taxon>
        <taxon>Bacillales</taxon>
        <taxon>Paenibacillaceae</taxon>
        <taxon>Paenibacillus</taxon>
    </lineage>
</organism>
<dbReference type="CDD" id="cd10959">
    <property type="entry name" value="CE4_NodB_like_3"/>
    <property type="match status" value="1"/>
</dbReference>
<dbReference type="InterPro" id="IPR050248">
    <property type="entry name" value="Polysacc_deacetylase_ArnD"/>
</dbReference>
<dbReference type="Pfam" id="PF01522">
    <property type="entry name" value="Polysacc_deac_1"/>
    <property type="match status" value="1"/>
</dbReference>
<name>A0A4R4ELH9_9BACL</name>
<feature type="domain" description="NodB homology" evidence="2">
    <location>
        <begin position="40"/>
        <end position="227"/>
    </location>
</feature>
<dbReference type="PANTHER" id="PTHR10587:SF137">
    <property type="entry name" value="4-DEOXY-4-FORMAMIDO-L-ARABINOSE-PHOSPHOUNDECAPRENOL DEFORMYLASE ARND-RELATED"/>
    <property type="match status" value="1"/>
</dbReference>
<dbReference type="InterPro" id="IPR011330">
    <property type="entry name" value="Glyco_hydro/deAcase_b/a-brl"/>
</dbReference>
<reference evidence="3 4" key="1">
    <citation type="submission" date="2019-03" db="EMBL/GenBank/DDBJ databases">
        <authorList>
            <person name="Kim M.K.M."/>
        </authorList>
    </citation>
    <scope>NUCLEOTIDE SEQUENCE [LARGE SCALE GENOMIC DNA]</scope>
    <source>
        <strain evidence="3 4">18JY21-1</strain>
    </source>
</reference>
<dbReference type="Gene3D" id="3.20.20.370">
    <property type="entry name" value="Glycoside hydrolase/deacetylase"/>
    <property type="match status" value="1"/>
</dbReference>
<dbReference type="PROSITE" id="PS51677">
    <property type="entry name" value="NODB"/>
    <property type="match status" value="1"/>
</dbReference>
<dbReference type="InterPro" id="IPR002509">
    <property type="entry name" value="NODB_dom"/>
</dbReference>
<feature type="transmembrane region" description="Helical" evidence="1">
    <location>
        <begin position="6"/>
        <end position="29"/>
    </location>
</feature>
<proteinExistence type="predicted"/>
<keyword evidence="1" id="KW-0812">Transmembrane</keyword>
<gene>
    <name evidence="3" type="ORF">E0485_02225</name>
</gene>
<dbReference type="Proteomes" id="UP000295418">
    <property type="component" value="Unassembled WGS sequence"/>
</dbReference>
<dbReference type="GO" id="GO:0005975">
    <property type="term" value="P:carbohydrate metabolic process"/>
    <property type="evidence" value="ECO:0007669"/>
    <property type="project" value="InterPro"/>
</dbReference>
<keyword evidence="4" id="KW-1185">Reference proteome</keyword>
<dbReference type="PANTHER" id="PTHR10587">
    <property type="entry name" value="GLYCOSYL TRANSFERASE-RELATED"/>
    <property type="match status" value="1"/>
</dbReference>